<evidence type="ECO:0000313" key="3">
    <source>
        <dbReference type="Proteomes" id="UP000886998"/>
    </source>
</evidence>
<keyword evidence="3" id="KW-1185">Reference proteome</keyword>
<evidence type="ECO:0000313" key="2">
    <source>
        <dbReference type="EMBL" id="GFY74021.1"/>
    </source>
</evidence>
<reference evidence="2" key="1">
    <citation type="submission" date="2020-08" db="EMBL/GenBank/DDBJ databases">
        <title>Multicomponent nature underlies the extraordinary mechanical properties of spider dragline silk.</title>
        <authorList>
            <person name="Kono N."/>
            <person name="Nakamura H."/>
            <person name="Mori M."/>
            <person name="Yoshida Y."/>
            <person name="Ohtoshi R."/>
            <person name="Malay A.D."/>
            <person name="Moran D.A.P."/>
            <person name="Tomita M."/>
            <person name="Numata K."/>
            <person name="Arakawa K."/>
        </authorList>
    </citation>
    <scope>NUCLEOTIDE SEQUENCE</scope>
</reference>
<accession>A0A8X6YJE3</accession>
<gene>
    <name evidence="2" type="ORF">TNIN_302261</name>
</gene>
<protein>
    <submittedName>
        <fullName evidence="2">Uncharacterized protein</fullName>
    </submittedName>
</protein>
<name>A0A8X6YJE3_9ARAC</name>
<evidence type="ECO:0000256" key="1">
    <source>
        <dbReference type="SAM" id="MobiDB-lite"/>
    </source>
</evidence>
<proteinExistence type="predicted"/>
<dbReference type="AlphaFoldDB" id="A0A8X6YJE3"/>
<dbReference type="EMBL" id="BMAV01020510">
    <property type="protein sequence ID" value="GFY74021.1"/>
    <property type="molecule type" value="Genomic_DNA"/>
</dbReference>
<sequence length="114" mass="12914">MTSDPPVLSACQKKKQGLEAISTLDNTIADHRIILENEKRTGGPELVLQIQNSIETFLEIRKKNDSDLSNVNDKKQSNKRKIKKQDLEGFAFPKKTVRPTTPTQVFQPIPTRNN</sequence>
<organism evidence="2 3">
    <name type="scientific">Trichonephila inaurata madagascariensis</name>
    <dbReference type="NCBI Taxonomy" id="2747483"/>
    <lineage>
        <taxon>Eukaryota</taxon>
        <taxon>Metazoa</taxon>
        <taxon>Ecdysozoa</taxon>
        <taxon>Arthropoda</taxon>
        <taxon>Chelicerata</taxon>
        <taxon>Arachnida</taxon>
        <taxon>Araneae</taxon>
        <taxon>Araneomorphae</taxon>
        <taxon>Entelegynae</taxon>
        <taxon>Araneoidea</taxon>
        <taxon>Nephilidae</taxon>
        <taxon>Trichonephila</taxon>
        <taxon>Trichonephila inaurata</taxon>
    </lineage>
</organism>
<feature type="compositionally biased region" description="Polar residues" evidence="1">
    <location>
        <begin position="98"/>
        <end position="114"/>
    </location>
</feature>
<comment type="caution">
    <text evidence="2">The sequence shown here is derived from an EMBL/GenBank/DDBJ whole genome shotgun (WGS) entry which is preliminary data.</text>
</comment>
<dbReference type="Proteomes" id="UP000886998">
    <property type="component" value="Unassembled WGS sequence"/>
</dbReference>
<feature type="region of interest" description="Disordered" evidence="1">
    <location>
        <begin position="66"/>
        <end position="114"/>
    </location>
</feature>
<feature type="compositionally biased region" description="Basic and acidic residues" evidence="1">
    <location>
        <begin position="66"/>
        <end position="76"/>
    </location>
</feature>